<reference evidence="9 10" key="1">
    <citation type="submission" date="2024-07" db="EMBL/GenBank/DDBJ databases">
        <title>Chromosome-level genome assembly of the water stick insect Ranatra chinensis (Heteroptera: Nepidae).</title>
        <authorList>
            <person name="Liu X."/>
        </authorList>
    </citation>
    <scope>NUCLEOTIDE SEQUENCE [LARGE SCALE GENOMIC DNA]</scope>
    <source>
        <strain evidence="9">Cailab_2021Rc</strain>
        <tissue evidence="9">Muscle</tissue>
    </source>
</reference>
<comment type="caution">
    <text evidence="9">The sequence shown here is derived from an EMBL/GenBank/DDBJ whole genome shotgun (WGS) entry which is preliminary data.</text>
</comment>
<comment type="subcellular location">
    <subcellularLocation>
        <location evidence="1">Endoplasmic reticulum membrane</location>
        <topology evidence="1">Single-pass membrane protein</topology>
    </subcellularLocation>
</comment>
<keyword evidence="6 8" id="KW-1133">Transmembrane helix</keyword>
<evidence type="ECO:0000256" key="4">
    <source>
        <dbReference type="ARBA" id="ARBA00022692"/>
    </source>
</evidence>
<dbReference type="InterPro" id="IPR013969">
    <property type="entry name" value="Oligosacch_biosynth_Alg14"/>
</dbReference>
<dbReference type="Pfam" id="PF08660">
    <property type="entry name" value="Alg14"/>
    <property type="match status" value="1"/>
</dbReference>
<accession>A0ABD0Y3V2</accession>
<evidence type="ECO:0000256" key="3">
    <source>
        <dbReference type="ARBA" id="ARBA00017467"/>
    </source>
</evidence>
<keyword evidence="4 8" id="KW-0812">Transmembrane</keyword>
<feature type="transmembrane region" description="Helical" evidence="8">
    <location>
        <begin position="101"/>
        <end position="124"/>
    </location>
</feature>
<keyword evidence="7 8" id="KW-0472">Membrane</keyword>
<evidence type="ECO:0000313" key="10">
    <source>
        <dbReference type="Proteomes" id="UP001558652"/>
    </source>
</evidence>
<evidence type="ECO:0000313" key="9">
    <source>
        <dbReference type="EMBL" id="KAL1122111.1"/>
    </source>
</evidence>
<evidence type="ECO:0000256" key="8">
    <source>
        <dbReference type="SAM" id="Phobius"/>
    </source>
</evidence>
<evidence type="ECO:0000256" key="6">
    <source>
        <dbReference type="ARBA" id="ARBA00022989"/>
    </source>
</evidence>
<dbReference type="SUPFAM" id="SSF53756">
    <property type="entry name" value="UDP-Glycosyltransferase/glycogen phosphorylase"/>
    <property type="match status" value="1"/>
</dbReference>
<dbReference type="AlphaFoldDB" id="A0ABD0Y3V2"/>
<sequence>MVVMGSGGHTTEMLRITKHLNKERYTPRVYIVSSTDTTTISRVLAGEDSSGTYTICKIPRSREVKQSYLTSIFTTALSTVSSFPVVLWHRPQLVLCNGPGVCIPICAVVFLAKALFLIDARIVFVESLCRVKSFSLTGKILMFFADKILVQWPDLCKVSKRADYIGRL</sequence>
<gene>
    <name evidence="9" type="ORF">AAG570_003517</name>
</gene>
<dbReference type="Proteomes" id="UP001558652">
    <property type="component" value="Unassembled WGS sequence"/>
</dbReference>
<dbReference type="EMBL" id="JBFDAA010000014">
    <property type="protein sequence ID" value="KAL1122111.1"/>
    <property type="molecule type" value="Genomic_DNA"/>
</dbReference>
<dbReference type="GO" id="GO:0005789">
    <property type="term" value="C:endoplasmic reticulum membrane"/>
    <property type="evidence" value="ECO:0007669"/>
    <property type="project" value="UniProtKB-SubCell"/>
</dbReference>
<protein>
    <recommendedName>
        <fullName evidence="3">UDP-N-acetylglucosamine transferase subunit ALG14</fullName>
    </recommendedName>
</protein>
<comment type="similarity">
    <text evidence="2">Belongs to the ALG14 family.</text>
</comment>
<organism evidence="9 10">
    <name type="scientific">Ranatra chinensis</name>
    <dbReference type="NCBI Taxonomy" id="642074"/>
    <lineage>
        <taxon>Eukaryota</taxon>
        <taxon>Metazoa</taxon>
        <taxon>Ecdysozoa</taxon>
        <taxon>Arthropoda</taxon>
        <taxon>Hexapoda</taxon>
        <taxon>Insecta</taxon>
        <taxon>Pterygota</taxon>
        <taxon>Neoptera</taxon>
        <taxon>Paraneoptera</taxon>
        <taxon>Hemiptera</taxon>
        <taxon>Heteroptera</taxon>
        <taxon>Panheteroptera</taxon>
        <taxon>Nepomorpha</taxon>
        <taxon>Nepidae</taxon>
        <taxon>Ranatrinae</taxon>
        <taxon>Ranatra</taxon>
    </lineage>
</organism>
<keyword evidence="5" id="KW-0256">Endoplasmic reticulum</keyword>
<feature type="transmembrane region" description="Helical" evidence="8">
    <location>
        <begin position="67"/>
        <end position="89"/>
    </location>
</feature>
<dbReference type="PANTHER" id="PTHR12154">
    <property type="entry name" value="GLYCOSYL TRANSFERASE-RELATED"/>
    <property type="match status" value="1"/>
</dbReference>
<evidence type="ECO:0000256" key="2">
    <source>
        <dbReference type="ARBA" id="ARBA00009731"/>
    </source>
</evidence>
<dbReference type="Gene3D" id="3.40.50.2000">
    <property type="entry name" value="Glycogen Phosphorylase B"/>
    <property type="match status" value="1"/>
</dbReference>
<dbReference type="PANTHER" id="PTHR12154:SF4">
    <property type="entry name" value="UDP-N-ACETYLGLUCOSAMINE TRANSFERASE SUBUNIT ALG14 HOMOLOG"/>
    <property type="match status" value="1"/>
</dbReference>
<evidence type="ECO:0000256" key="5">
    <source>
        <dbReference type="ARBA" id="ARBA00022824"/>
    </source>
</evidence>
<name>A0ABD0Y3V2_9HEMI</name>
<evidence type="ECO:0000256" key="7">
    <source>
        <dbReference type="ARBA" id="ARBA00023136"/>
    </source>
</evidence>
<keyword evidence="10" id="KW-1185">Reference proteome</keyword>
<evidence type="ECO:0000256" key="1">
    <source>
        <dbReference type="ARBA" id="ARBA00004389"/>
    </source>
</evidence>
<proteinExistence type="inferred from homology"/>